<sequence length="183" mass="19913">MTETKTEAWPEPPLAGTEAEAILGALERQRATLAWKCSGLDASGLRATLGTSTVTLGGLLKHLAHVEDSHLARLWLGAPVGAPWDTVDWDSTPDWDYRSAAEDTPEQLLALWQESVARSRVIIDKALSAGGLDQLGAYTTRSGERPNLRRILLDLIEEYARHAGHADLIRESVDGLTGEDPPR</sequence>
<gene>
    <name evidence="1" type="ORF">DEJ46_00900</name>
</gene>
<evidence type="ECO:0000313" key="2">
    <source>
        <dbReference type="Proteomes" id="UP000324106"/>
    </source>
</evidence>
<reference evidence="1 2" key="1">
    <citation type="submission" date="2018-05" db="EMBL/GenBank/DDBJ databases">
        <title>Streptomyces venezuelae.</title>
        <authorList>
            <person name="Kim W."/>
            <person name="Lee N."/>
            <person name="Cho B.-K."/>
        </authorList>
    </citation>
    <scope>NUCLEOTIDE SEQUENCE [LARGE SCALE GENOMIC DNA]</scope>
    <source>
        <strain evidence="1 2">ATCC 15068</strain>
    </source>
</reference>
<dbReference type="Gene3D" id="1.20.120.450">
    <property type="entry name" value="dinb family like domain"/>
    <property type="match status" value="1"/>
</dbReference>
<dbReference type="Proteomes" id="UP000324106">
    <property type="component" value="Chromosome"/>
</dbReference>
<dbReference type="EMBL" id="CP029194">
    <property type="protein sequence ID" value="QES17829.1"/>
    <property type="molecule type" value="Genomic_DNA"/>
</dbReference>
<dbReference type="SUPFAM" id="SSF109854">
    <property type="entry name" value="DinB/YfiT-like putative metalloenzymes"/>
    <property type="match status" value="1"/>
</dbReference>
<organism evidence="1 2">
    <name type="scientific">Streptomyces venezuelae</name>
    <dbReference type="NCBI Taxonomy" id="54571"/>
    <lineage>
        <taxon>Bacteria</taxon>
        <taxon>Bacillati</taxon>
        <taxon>Actinomycetota</taxon>
        <taxon>Actinomycetes</taxon>
        <taxon>Kitasatosporales</taxon>
        <taxon>Streptomycetaceae</taxon>
        <taxon>Streptomyces</taxon>
    </lineage>
</organism>
<accession>A0A5P2ANE2</accession>
<evidence type="ECO:0000313" key="1">
    <source>
        <dbReference type="EMBL" id="QES17829.1"/>
    </source>
</evidence>
<proteinExistence type="predicted"/>
<dbReference type="Pfam" id="PF04978">
    <property type="entry name" value="MST"/>
    <property type="match status" value="1"/>
</dbReference>
<protein>
    <submittedName>
        <fullName evidence="1">Mini-circle protein</fullName>
    </submittedName>
</protein>
<name>A0A5P2ANE2_STRVZ</name>
<dbReference type="InterPro" id="IPR007061">
    <property type="entry name" value="MST-like"/>
</dbReference>
<dbReference type="InterPro" id="IPR034660">
    <property type="entry name" value="DinB/YfiT-like"/>
</dbReference>
<dbReference type="RefSeq" id="WP_150263496.1">
    <property type="nucleotide sequence ID" value="NZ_CP029194.1"/>
</dbReference>
<dbReference type="OrthoDB" id="4548523at2"/>
<dbReference type="AlphaFoldDB" id="A0A5P2ANE2"/>